<reference evidence="9 10" key="2">
    <citation type="submission" date="2019-03" db="EMBL/GenBank/DDBJ databases">
        <title>Genomic Encyclopedia of Type Strains, Phase IV (KMG-IV): sequencing the most valuable type-strain genomes for metagenomic binning, comparative biology and taxonomic classification.</title>
        <authorList>
            <person name="Goeker M."/>
        </authorList>
    </citation>
    <scope>NUCLEOTIDE SEQUENCE [LARGE SCALE GENOMIC DNA]</scope>
    <source>
        <strain evidence="9 10">DSM 103426</strain>
    </source>
</reference>
<dbReference type="Proteomes" id="UP000294613">
    <property type="component" value="Unassembled WGS sequence"/>
</dbReference>
<dbReference type="SUPFAM" id="SSF51556">
    <property type="entry name" value="Metallo-dependent hydrolases"/>
    <property type="match status" value="1"/>
</dbReference>
<dbReference type="GO" id="GO:0046103">
    <property type="term" value="P:inosine biosynthetic process"/>
    <property type="evidence" value="ECO:0007669"/>
    <property type="project" value="TreeGrafter"/>
</dbReference>
<dbReference type="AlphaFoldDB" id="A0A4V2UPU2"/>
<evidence type="ECO:0000256" key="3">
    <source>
        <dbReference type="ARBA" id="ARBA00012784"/>
    </source>
</evidence>
<keyword evidence="6" id="KW-0862">Zinc</keyword>
<dbReference type="PANTHER" id="PTHR11409">
    <property type="entry name" value="ADENOSINE DEAMINASE"/>
    <property type="match status" value="1"/>
</dbReference>
<accession>A0A4V2UPU2</accession>
<organism evidence="9 10">
    <name type="scientific">Faecalimonas umbilicata</name>
    <dbReference type="NCBI Taxonomy" id="1912855"/>
    <lineage>
        <taxon>Bacteria</taxon>
        <taxon>Bacillati</taxon>
        <taxon>Bacillota</taxon>
        <taxon>Clostridia</taxon>
        <taxon>Lachnospirales</taxon>
        <taxon>Lachnospiraceae</taxon>
        <taxon>Faecalimonas</taxon>
    </lineage>
</organism>
<keyword evidence="5" id="KW-0378">Hydrolase</keyword>
<name>A0A4V2UPU2_9FIRM</name>
<keyword evidence="11" id="KW-1185">Reference proteome</keyword>
<dbReference type="InterPro" id="IPR032466">
    <property type="entry name" value="Metal_Hydrolase"/>
</dbReference>
<reference evidence="8 11" key="1">
    <citation type="journal article" date="2018" name="Int. J. Syst. Evol. Microbiol.">
        <title>Draft Genome Sequence of Faecalimonas umbilicata JCM 30896T, an Acetate-Producing Bacterium Isolated from Human Feces.</title>
        <authorList>
            <person name="Sakamoto M."/>
            <person name="Ikeyama N."/>
            <person name="Yuki M."/>
            <person name="Ohkuma M."/>
        </authorList>
    </citation>
    <scope>NUCLEOTIDE SEQUENCE [LARGE SCALE GENOMIC DNA]</scope>
    <source>
        <strain evidence="8 11">EGH7</strain>
    </source>
</reference>
<evidence type="ECO:0000313" key="9">
    <source>
        <dbReference type="EMBL" id="TCS66846.1"/>
    </source>
</evidence>
<dbReference type="Pfam" id="PF00962">
    <property type="entry name" value="A_deaminase"/>
    <property type="match status" value="1"/>
</dbReference>
<evidence type="ECO:0000313" key="8">
    <source>
        <dbReference type="EMBL" id="GBU04959.1"/>
    </source>
</evidence>
<dbReference type="RefSeq" id="WP_009263073.1">
    <property type="nucleotide sequence ID" value="NZ_BHEO01000008.1"/>
</dbReference>
<evidence type="ECO:0000313" key="11">
    <source>
        <dbReference type="Proteomes" id="UP000702954"/>
    </source>
</evidence>
<dbReference type="InterPro" id="IPR006330">
    <property type="entry name" value="Ado/ade_deaminase"/>
</dbReference>
<evidence type="ECO:0000256" key="4">
    <source>
        <dbReference type="ARBA" id="ARBA00022723"/>
    </source>
</evidence>
<dbReference type="NCBIfam" id="TIGR01430">
    <property type="entry name" value="aden_deam"/>
    <property type="match status" value="1"/>
</dbReference>
<evidence type="ECO:0000259" key="7">
    <source>
        <dbReference type="Pfam" id="PF00962"/>
    </source>
</evidence>
<protein>
    <recommendedName>
        <fullName evidence="3">adenosine deaminase</fullName>
        <ecNumber evidence="3">3.5.4.4</ecNumber>
    </recommendedName>
</protein>
<dbReference type="GO" id="GO:0005829">
    <property type="term" value="C:cytosol"/>
    <property type="evidence" value="ECO:0007669"/>
    <property type="project" value="TreeGrafter"/>
</dbReference>
<evidence type="ECO:0000256" key="1">
    <source>
        <dbReference type="ARBA" id="ARBA00001947"/>
    </source>
</evidence>
<evidence type="ECO:0000256" key="2">
    <source>
        <dbReference type="ARBA" id="ARBA00006676"/>
    </source>
</evidence>
<sequence>MLNIKELKKTDLHCHLDGSLSATTLSHFLHRTPDFSELSVDDSCTSLTEYLKKFDLPLHCLQTKANLELAAYTFLKELAADQMKYIEVRFAPTLSTQDGLSCEDVIESVLRGLEKGKSETGIDYNVITCAMRHFAPEQNMQLLDSMEKYVGHGVCALDLAGDESKFPNPLFHELFEEARHRKIPFVIHSGETGNVENVRTAMEYGAARIGHGLALIQDPDLMQEIARRGIGIEMCPTSNLQTHAIDSWNNYPLDTFLHAGVKVSVNTDNRTVSNTTMAHELERIQKLYGSDDIIRQVIKNAEETAFKNL</sequence>
<dbReference type="EMBL" id="BHEO01000008">
    <property type="protein sequence ID" value="GBU04959.1"/>
    <property type="molecule type" value="Genomic_DNA"/>
</dbReference>
<dbReference type="GO" id="GO:0006154">
    <property type="term" value="P:adenosine catabolic process"/>
    <property type="evidence" value="ECO:0007669"/>
    <property type="project" value="TreeGrafter"/>
</dbReference>
<dbReference type="InterPro" id="IPR001365">
    <property type="entry name" value="A_deaminase_dom"/>
</dbReference>
<evidence type="ECO:0000256" key="5">
    <source>
        <dbReference type="ARBA" id="ARBA00022801"/>
    </source>
</evidence>
<keyword evidence="4" id="KW-0479">Metal-binding</keyword>
<dbReference type="Proteomes" id="UP000702954">
    <property type="component" value="Unassembled WGS sequence"/>
</dbReference>
<gene>
    <name evidence="8" type="primary">add</name>
    <name evidence="9" type="ORF">EDD74_11622</name>
    <name evidence="8" type="ORF">FAEUMB_15000</name>
</gene>
<comment type="cofactor">
    <cofactor evidence="1">
        <name>Zn(2+)</name>
        <dbReference type="ChEBI" id="CHEBI:29105"/>
    </cofactor>
</comment>
<comment type="caution">
    <text evidence="9">The sequence shown here is derived from an EMBL/GenBank/DDBJ whole genome shotgun (WGS) entry which is preliminary data.</text>
</comment>
<dbReference type="GO" id="GO:0004000">
    <property type="term" value="F:adenosine deaminase activity"/>
    <property type="evidence" value="ECO:0007669"/>
    <property type="project" value="TreeGrafter"/>
</dbReference>
<dbReference type="EMBL" id="SLZV01000016">
    <property type="protein sequence ID" value="TCS66846.1"/>
    <property type="molecule type" value="Genomic_DNA"/>
</dbReference>
<feature type="domain" description="Adenosine deaminase" evidence="7">
    <location>
        <begin position="9"/>
        <end position="306"/>
    </location>
</feature>
<dbReference type="PANTHER" id="PTHR11409:SF43">
    <property type="entry name" value="ADENOSINE DEAMINASE"/>
    <property type="match status" value="1"/>
</dbReference>
<proteinExistence type="inferred from homology"/>
<dbReference type="GO" id="GO:0043103">
    <property type="term" value="P:hypoxanthine salvage"/>
    <property type="evidence" value="ECO:0007669"/>
    <property type="project" value="TreeGrafter"/>
</dbReference>
<evidence type="ECO:0000313" key="10">
    <source>
        <dbReference type="Proteomes" id="UP000294613"/>
    </source>
</evidence>
<comment type="similarity">
    <text evidence="2">Belongs to the metallo-dependent hydrolases superfamily. Adenosine and AMP deaminases family.</text>
</comment>
<dbReference type="EC" id="3.5.4.4" evidence="3"/>
<evidence type="ECO:0000256" key="6">
    <source>
        <dbReference type="ARBA" id="ARBA00022833"/>
    </source>
</evidence>
<dbReference type="Gene3D" id="3.20.20.140">
    <property type="entry name" value="Metal-dependent hydrolases"/>
    <property type="match status" value="1"/>
</dbReference>
<dbReference type="GO" id="GO:0046872">
    <property type="term" value="F:metal ion binding"/>
    <property type="evidence" value="ECO:0007669"/>
    <property type="project" value="UniProtKB-KW"/>
</dbReference>